<feature type="transmembrane region" description="Helical" evidence="1">
    <location>
        <begin position="63"/>
        <end position="82"/>
    </location>
</feature>
<evidence type="ECO:0000256" key="1">
    <source>
        <dbReference type="SAM" id="Phobius"/>
    </source>
</evidence>
<feature type="transmembrane region" description="Helical" evidence="1">
    <location>
        <begin position="138"/>
        <end position="155"/>
    </location>
</feature>
<reference evidence="2" key="1">
    <citation type="submission" date="2015-11" db="EMBL/GenBank/DDBJ databases">
        <title>De novo transcriptome assembly of four potential Pierce s Disease insect vectors from Arizona vineyards.</title>
        <authorList>
            <person name="Tassone E.E."/>
        </authorList>
    </citation>
    <scope>NUCLEOTIDE SEQUENCE</scope>
</reference>
<dbReference type="AlphaFoldDB" id="A0A1B6MGX1"/>
<keyword evidence="1" id="KW-0472">Membrane</keyword>
<keyword evidence="1" id="KW-1133">Transmembrane helix</keyword>
<evidence type="ECO:0000313" key="2">
    <source>
        <dbReference type="EMBL" id="JAT35197.1"/>
    </source>
</evidence>
<feature type="transmembrane region" description="Helical" evidence="1">
    <location>
        <begin position="31"/>
        <end position="51"/>
    </location>
</feature>
<name>A0A1B6MGX1_9HEMI</name>
<keyword evidence="1" id="KW-0812">Transmembrane</keyword>
<gene>
    <name evidence="2" type="ORF">g.17354</name>
</gene>
<proteinExistence type="predicted"/>
<sequence>MGGDLNLALAYGALGASSGWALMQCTDLMYARVAFGVYLATGIVGVVDYFTSRSKVKEMLTAIARWSMTLYLPLIAAEAILYAGYETIYAYCHLVLPILYLVLTELLKKNLRRDLLELAIVVSAVSLCFSAIISEDVFGGLCVLVNLMAFFSVNYNSREYFLLIAIAQIAAVQFFKHLI</sequence>
<dbReference type="EMBL" id="GEBQ01004780">
    <property type="protein sequence ID" value="JAT35197.1"/>
    <property type="molecule type" value="Transcribed_RNA"/>
</dbReference>
<protein>
    <submittedName>
        <fullName evidence="2">Uncharacterized protein</fullName>
    </submittedName>
</protein>
<feature type="transmembrane region" description="Helical" evidence="1">
    <location>
        <begin position="114"/>
        <end position="132"/>
    </location>
</feature>
<feature type="transmembrane region" description="Helical" evidence="1">
    <location>
        <begin position="88"/>
        <end position="107"/>
    </location>
</feature>
<organism evidence="2">
    <name type="scientific">Graphocephala atropunctata</name>
    <dbReference type="NCBI Taxonomy" id="36148"/>
    <lineage>
        <taxon>Eukaryota</taxon>
        <taxon>Metazoa</taxon>
        <taxon>Ecdysozoa</taxon>
        <taxon>Arthropoda</taxon>
        <taxon>Hexapoda</taxon>
        <taxon>Insecta</taxon>
        <taxon>Pterygota</taxon>
        <taxon>Neoptera</taxon>
        <taxon>Paraneoptera</taxon>
        <taxon>Hemiptera</taxon>
        <taxon>Auchenorrhyncha</taxon>
        <taxon>Membracoidea</taxon>
        <taxon>Cicadellidae</taxon>
        <taxon>Cicadellinae</taxon>
        <taxon>Cicadellini</taxon>
        <taxon>Graphocephala</taxon>
    </lineage>
</organism>
<accession>A0A1B6MGX1</accession>